<name>A0ABY3FTD8_9BACI</name>
<evidence type="ECO:0000313" key="1">
    <source>
        <dbReference type="EMBL" id="TWL35184.1"/>
    </source>
</evidence>
<comment type="caution">
    <text evidence="1">The sequence shown here is derived from an EMBL/GenBank/DDBJ whole genome shotgun (WGS) entry which is preliminary data.</text>
</comment>
<sequence>MITGLLPFQQFSSLSHPAAAAANRAFAADMLFFTSFIF</sequence>
<accession>A0ABY3FTD8</accession>
<keyword evidence="2" id="KW-1185">Reference proteome</keyword>
<dbReference type="Proteomes" id="UP000429980">
    <property type="component" value="Unassembled WGS sequence"/>
</dbReference>
<gene>
    <name evidence="1" type="ORF">CHCC15381_3627</name>
</gene>
<dbReference type="EMBL" id="NILF01000062">
    <property type="protein sequence ID" value="TWL35184.1"/>
    <property type="molecule type" value="Genomic_DNA"/>
</dbReference>
<organism evidence="1 2">
    <name type="scientific">Bacillus paralicheniformis</name>
    <dbReference type="NCBI Taxonomy" id="1648923"/>
    <lineage>
        <taxon>Bacteria</taxon>
        <taxon>Bacillati</taxon>
        <taxon>Bacillota</taxon>
        <taxon>Bacilli</taxon>
        <taxon>Bacillales</taxon>
        <taxon>Bacillaceae</taxon>
        <taxon>Bacillus</taxon>
    </lineage>
</organism>
<evidence type="ECO:0000313" key="2">
    <source>
        <dbReference type="Proteomes" id="UP000429980"/>
    </source>
</evidence>
<reference evidence="1 2" key="1">
    <citation type="submission" date="2019-06" db="EMBL/GenBank/DDBJ databases">
        <title>Genome sequence analysis of &gt;100 Bacillus licheniformis strains suggests intrinsic resistance to this species.</title>
        <authorList>
            <person name="Wels M."/>
            <person name="Siezen R.J."/>
            <person name="Johansen E."/>
            <person name="Stuer-Lauridsen B."/>
            <person name="Bjerre K."/>
            <person name="Nielsen B.K.K."/>
        </authorList>
    </citation>
    <scope>NUCLEOTIDE SEQUENCE [LARGE SCALE GENOMIC DNA]</scope>
    <source>
        <strain evidence="1 2">BAC-15381</strain>
    </source>
</reference>
<protein>
    <submittedName>
        <fullName evidence="1">Uncharacterized protein</fullName>
    </submittedName>
</protein>
<proteinExistence type="predicted"/>